<evidence type="ECO:0000313" key="2">
    <source>
        <dbReference type="EMBL" id="CAE0707389.1"/>
    </source>
</evidence>
<name>A0A7S4A8S9_9STRA</name>
<organism evidence="2">
    <name type="scientific">Pseudo-nitzschia australis</name>
    <dbReference type="NCBI Taxonomy" id="44445"/>
    <lineage>
        <taxon>Eukaryota</taxon>
        <taxon>Sar</taxon>
        <taxon>Stramenopiles</taxon>
        <taxon>Ochrophyta</taxon>
        <taxon>Bacillariophyta</taxon>
        <taxon>Bacillariophyceae</taxon>
        <taxon>Bacillariophycidae</taxon>
        <taxon>Bacillariales</taxon>
        <taxon>Bacillariaceae</taxon>
        <taxon>Pseudo-nitzschia</taxon>
    </lineage>
</organism>
<accession>A0A7S4A8S9</accession>
<protein>
    <submittedName>
        <fullName evidence="2">Uncharacterized protein</fullName>
    </submittedName>
</protein>
<dbReference type="PROSITE" id="PS51257">
    <property type="entry name" value="PROKAR_LIPOPROTEIN"/>
    <property type="match status" value="1"/>
</dbReference>
<feature type="coiled-coil region" evidence="1">
    <location>
        <begin position="64"/>
        <end position="103"/>
    </location>
</feature>
<dbReference type="AlphaFoldDB" id="A0A7S4A8S9"/>
<gene>
    <name evidence="2" type="ORF">PAUS00366_LOCUS109</name>
</gene>
<keyword evidence="1" id="KW-0175">Coiled coil</keyword>
<dbReference type="EMBL" id="HBIX01000123">
    <property type="protein sequence ID" value="CAE0707389.1"/>
    <property type="molecule type" value="Transcribed_RNA"/>
</dbReference>
<sequence length="129" mass="13667">MKGITYLVCKIFAVGVTLGSSCSALAPVRTLSSPAGTVTPTEALVTRRSAAFAMVGSVFLAPGLAFAADEVTEAQKAAAEAAKERMRQKIAESKKNYRKTSDLVKERKETTDYSCVAETGSPCLEKKAE</sequence>
<reference evidence="2" key="1">
    <citation type="submission" date="2021-01" db="EMBL/GenBank/DDBJ databases">
        <authorList>
            <person name="Corre E."/>
            <person name="Pelletier E."/>
            <person name="Niang G."/>
            <person name="Scheremetjew M."/>
            <person name="Finn R."/>
            <person name="Kale V."/>
            <person name="Holt S."/>
            <person name="Cochrane G."/>
            <person name="Meng A."/>
            <person name="Brown T."/>
            <person name="Cohen L."/>
        </authorList>
    </citation>
    <scope>NUCLEOTIDE SEQUENCE</scope>
    <source>
        <strain evidence="2">10249 10 AB</strain>
    </source>
</reference>
<proteinExistence type="predicted"/>
<evidence type="ECO:0000256" key="1">
    <source>
        <dbReference type="SAM" id="Coils"/>
    </source>
</evidence>